<dbReference type="GO" id="GO:0008270">
    <property type="term" value="F:zinc ion binding"/>
    <property type="evidence" value="ECO:0007669"/>
    <property type="project" value="UniProtKB-KW"/>
</dbReference>
<evidence type="ECO:0000256" key="3">
    <source>
        <dbReference type="ARBA" id="ARBA00022833"/>
    </source>
</evidence>
<accession>A0A1Q9E4W3</accession>
<dbReference type="Pfam" id="PF00069">
    <property type="entry name" value="Pkinase"/>
    <property type="match status" value="1"/>
</dbReference>
<dbReference type="InterPro" id="IPR000571">
    <property type="entry name" value="Znf_CCCH"/>
</dbReference>
<keyword evidence="1" id="KW-0479">Metal-binding</keyword>
<dbReference type="GO" id="GO:0005524">
    <property type="term" value="F:ATP binding"/>
    <property type="evidence" value="ECO:0007669"/>
    <property type="project" value="InterPro"/>
</dbReference>
<dbReference type="OrthoDB" id="4062651at2759"/>
<name>A0A1Q9E4W3_SYMMI</name>
<dbReference type="Gene3D" id="4.10.1000.10">
    <property type="entry name" value="Zinc finger, CCCH-type"/>
    <property type="match status" value="1"/>
</dbReference>
<keyword evidence="2" id="KW-0863">Zinc-finger</keyword>
<dbReference type="PANTHER" id="PTHR44329">
    <property type="entry name" value="SERINE/THREONINE-PROTEIN KINASE TNNI3K-RELATED"/>
    <property type="match status" value="1"/>
</dbReference>
<reference evidence="4 5" key="1">
    <citation type="submission" date="2016-02" db="EMBL/GenBank/DDBJ databases">
        <title>Genome analysis of coral dinoflagellate symbionts highlights evolutionary adaptations to a symbiotic lifestyle.</title>
        <authorList>
            <person name="Aranda M."/>
            <person name="Li Y."/>
            <person name="Liew Y.J."/>
            <person name="Baumgarten S."/>
            <person name="Simakov O."/>
            <person name="Wilson M."/>
            <person name="Piel J."/>
            <person name="Ashoor H."/>
            <person name="Bougouffa S."/>
            <person name="Bajic V.B."/>
            <person name="Ryu T."/>
            <person name="Ravasi T."/>
            <person name="Bayer T."/>
            <person name="Micklem G."/>
            <person name="Kim H."/>
            <person name="Bhak J."/>
            <person name="Lajeunesse T.C."/>
            <person name="Voolstra C.R."/>
        </authorList>
    </citation>
    <scope>NUCLEOTIDE SEQUENCE [LARGE SCALE GENOMIC DNA]</scope>
    <source>
        <strain evidence="4 5">CCMP2467</strain>
    </source>
</reference>
<proteinExistence type="predicted"/>
<dbReference type="InterPro" id="IPR036855">
    <property type="entry name" value="Znf_CCCH_sf"/>
</dbReference>
<dbReference type="PANTHER" id="PTHR44329:SF214">
    <property type="entry name" value="PROTEIN KINASE DOMAIN-CONTAINING PROTEIN"/>
    <property type="match status" value="1"/>
</dbReference>
<organism evidence="4 5">
    <name type="scientific">Symbiodinium microadriaticum</name>
    <name type="common">Dinoflagellate</name>
    <name type="synonym">Zooxanthella microadriatica</name>
    <dbReference type="NCBI Taxonomy" id="2951"/>
    <lineage>
        <taxon>Eukaryota</taxon>
        <taxon>Sar</taxon>
        <taxon>Alveolata</taxon>
        <taxon>Dinophyceae</taxon>
        <taxon>Suessiales</taxon>
        <taxon>Symbiodiniaceae</taxon>
        <taxon>Symbiodinium</taxon>
    </lineage>
</organism>
<keyword evidence="5" id="KW-1185">Reference proteome</keyword>
<dbReference type="PROSITE" id="PS50103">
    <property type="entry name" value="ZF_C3H1"/>
    <property type="match status" value="1"/>
</dbReference>
<dbReference type="InterPro" id="IPR000719">
    <property type="entry name" value="Prot_kinase_dom"/>
</dbReference>
<dbReference type="PROSITE" id="PS50011">
    <property type="entry name" value="PROTEIN_KINASE_DOM"/>
    <property type="match status" value="1"/>
</dbReference>
<dbReference type="SMART" id="SM00356">
    <property type="entry name" value="ZnF_C3H1"/>
    <property type="match status" value="1"/>
</dbReference>
<sequence length="391" mass="43446">MSRTQTTGAAVSQFRKTKMCRFHEVGRCRYGDQCHFAHDPSELKELTDLHKISMCEHCEHLSHGDNVHSAHWRHAEELRHVHTRLQALEEAVMSGNDRRKLIRFVAYAERLESQLKGITKLLVFSGRWEYLPVAAKKVWVGYKEAEAEILGKVSHSNVVKLLTAFSDGSTFWLITRHAGLALPNAPKLPSVFEVSNQVARGLAHIHRHGYVHRDVKSDNLTLDANIVKIIDFGQGIGLGNEPHDDSPEMALLLVRSVRSAALFLASEEAEASRRLAAILIQDPSARPTAKDVTLIAQRLSNSAPSGFTGVLLVFSVSDICKLHRPCIASDIECSPQVSKVLGKACRRNPELVQAGVLLPCCVYAWPTDNHIASGQYFVMVSCLCFGPFFLE</sequence>
<comment type="caution">
    <text evidence="4">The sequence shown here is derived from an EMBL/GenBank/DDBJ whole genome shotgun (WGS) entry which is preliminary data.</text>
</comment>
<dbReference type="AlphaFoldDB" id="A0A1Q9E4W3"/>
<dbReference type="Gene3D" id="1.10.510.10">
    <property type="entry name" value="Transferase(Phosphotransferase) domain 1"/>
    <property type="match status" value="1"/>
</dbReference>
<keyword evidence="4" id="KW-0808">Transferase</keyword>
<dbReference type="SMART" id="SM00220">
    <property type="entry name" value="S_TKc"/>
    <property type="match status" value="1"/>
</dbReference>
<evidence type="ECO:0000256" key="1">
    <source>
        <dbReference type="ARBA" id="ARBA00022723"/>
    </source>
</evidence>
<dbReference type="SUPFAM" id="SSF90229">
    <property type="entry name" value="CCCH zinc finger"/>
    <property type="match status" value="1"/>
</dbReference>
<gene>
    <name evidence="4" type="primary">SRK2</name>
    <name evidence="4" type="ORF">AK812_SmicGene14682</name>
</gene>
<dbReference type="Proteomes" id="UP000186817">
    <property type="component" value="Unassembled WGS sequence"/>
</dbReference>
<dbReference type="SUPFAM" id="SSF56112">
    <property type="entry name" value="Protein kinase-like (PK-like)"/>
    <property type="match status" value="1"/>
</dbReference>
<dbReference type="InterPro" id="IPR008271">
    <property type="entry name" value="Ser/Thr_kinase_AS"/>
</dbReference>
<dbReference type="Pfam" id="PF00642">
    <property type="entry name" value="zf-CCCH"/>
    <property type="match status" value="1"/>
</dbReference>
<keyword evidence="3" id="KW-0862">Zinc</keyword>
<protein>
    <submittedName>
        <fullName evidence="4">Tyrosine-protein kinase SRK2</fullName>
    </submittedName>
</protein>
<dbReference type="InterPro" id="IPR011009">
    <property type="entry name" value="Kinase-like_dom_sf"/>
</dbReference>
<evidence type="ECO:0000313" key="4">
    <source>
        <dbReference type="EMBL" id="OLQ02472.1"/>
    </source>
</evidence>
<dbReference type="EMBL" id="LSRX01000263">
    <property type="protein sequence ID" value="OLQ02472.1"/>
    <property type="molecule type" value="Genomic_DNA"/>
</dbReference>
<dbReference type="PROSITE" id="PS00108">
    <property type="entry name" value="PROTEIN_KINASE_ST"/>
    <property type="match status" value="1"/>
</dbReference>
<evidence type="ECO:0000313" key="5">
    <source>
        <dbReference type="Proteomes" id="UP000186817"/>
    </source>
</evidence>
<dbReference type="GO" id="GO:0004674">
    <property type="term" value="F:protein serine/threonine kinase activity"/>
    <property type="evidence" value="ECO:0007669"/>
    <property type="project" value="TreeGrafter"/>
</dbReference>
<keyword evidence="4" id="KW-0418">Kinase</keyword>
<evidence type="ECO:0000256" key="2">
    <source>
        <dbReference type="ARBA" id="ARBA00022771"/>
    </source>
</evidence>
<dbReference type="InterPro" id="IPR051681">
    <property type="entry name" value="Ser/Thr_Kinases-Pseudokinases"/>
</dbReference>